<dbReference type="InterPro" id="IPR003663">
    <property type="entry name" value="Sugar/inositol_transpt"/>
</dbReference>
<feature type="transmembrane region" description="Helical" evidence="9">
    <location>
        <begin position="339"/>
        <end position="364"/>
    </location>
</feature>
<keyword evidence="11" id="KW-0762">Sugar transport</keyword>
<feature type="transmembrane region" description="Helical" evidence="9">
    <location>
        <begin position="98"/>
        <end position="117"/>
    </location>
</feature>
<evidence type="ECO:0000256" key="4">
    <source>
        <dbReference type="ARBA" id="ARBA00022692"/>
    </source>
</evidence>
<dbReference type="PANTHER" id="PTHR48022">
    <property type="entry name" value="PLASTIDIC GLUCOSE TRANSPORTER 4"/>
    <property type="match status" value="1"/>
</dbReference>
<evidence type="ECO:0000256" key="5">
    <source>
        <dbReference type="ARBA" id="ARBA00022989"/>
    </source>
</evidence>
<dbReference type="EMBL" id="HF935513">
    <property type="protein sequence ID" value="CCX10106.1"/>
    <property type="molecule type" value="Genomic_DNA"/>
</dbReference>
<reference evidence="11 12" key="1">
    <citation type="journal article" date="2013" name="PLoS Genet.">
        <title>The genome and development-dependent transcriptomes of Pyronema confluens: a window into fungal evolution.</title>
        <authorList>
            <person name="Traeger S."/>
            <person name="Altegoer F."/>
            <person name="Freitag M."/>
            <person name="Gabaldon T."/>
            <person name="Kempken F."/>
            <person name="Kumar A."/>
            <person name="Marcet-Houben M."/>
            <person name="Poggeler S."/>
            <person name="Stajich J.E."/>
            <person name="Nowrousian M."/>
        </authorList>
    </citation>
    <scope>NUCLEOTIDE SEQUENCE [LARGE SCALE GENOMIC DNA]</scope>
    <source>
        <strain evidence="12">CBS 100304</strain>
        <tissue evidence="11">Vegetative mycelium</tissue>
    </source>
</reference>
<keyword evidence="12" id="KW-1185">Reference proteome</keyword>
<dbReference type="OrthoDB" id="6612291at2759"/>
<evidence type="ECO:0000256" key="2">
    <source>
        <dbReference type="ARBA" id="ARBA00010992"/>
    </source>
</evidence>
<organism evidence="11 12">
    <name type="scientific">Pyronema omphalodes (strain CBS 100304)</name>
    <name type="common">Pyronema confluens</name>
    <dbReference type="NCBI Taxonomy" id="1076935"/>
    <lineage>
        <taxon>Eukaryota</taxon>
        <taxon>Fungi</taxon>
        <taxon>Dikarya</taxon>
        <taxon>Ascomycota</taxon>
        <taxon>Pezizomycotina</taxon>
        <taxon>Pezizomycetes</taxon>
        <taxon>Pezizales</taxon>
        <taxon>Pyronemataceae</taxon>
        <taxon>Pyronema</taxon>
    </lineage>
</organism>
<dbReference type="PROSITE" id="PS00216">
    <property type="entry name" value="SUGAR_TRANSPORT_1"/>
    <property type="match status" value="1"/>
</dbReference>
<feature type="transmembrane region" description="Helical" evidence="9">
    <location>
        <begin position="441"/>
        <end position="461"/>
    </location>
</feature>
<dbReference type="PROSITE" id="PS50850">
    <property type="entry name" value="MFS"/>
    <property type="match status" value="1"/>
</dbReference>
<keyword evidence="4 9" id="KW-0812">Transmembrane</keyword>
<dbReference type="InterPro" id="IPR020846">
    <property type="entry name" value="MFS_dom"/>
</dbReference>
<dbReference type="AlphaFoldDB" id="U4L962"/>
<comment type="subcellular location">
    <subcellularLocation>
        <location evidence="1">Membrane</location>
        <topology evidence="1">Multi-pass membrane protein</topology>
    </subcellularLocation>
</comment>
<dbReference type="STRING" id="1076935.U4L962"/>
<evidence type="ECO:0000256" key="7">
    <source>
        <dbReference type="ARBA" id="ARBA00023180"/>
    </source>
</evidence>
<dbReference type="GO" id="GO:0005351">
    <property type="term" value="F:carbohydrate:proton symporter activity"/>
    <property type="evidence" value="ECO:0007669"/>
    <property type="project" value="TreeGrafter"/>
</dbReference>
<dbReference type="FunFam" id="1.20.1250.20:FF:000115">
    <property type="entry name" value="High-affinity glucose transporter"/>
    <property type="match status" value="1"/>
</dbReference>
<dbReference type="Proteomes" id="UP000018144">
    <property type="component" value="Unassembled WGS sequence"/>
</dbReference>
<dbReference type="CDD" id="cd17356">
    <property type="entry name" value="MFS_HXT"/>
    <property type="match status" value="1"/>
</dbReference>
<dbReference type="InterPro" id="IPR036259">
    <property type="entry name" value="MFS_trans_sf"/>
</dbReference>
<keyword evidence="7" id="KW-0325">Glycoprotein</keyword>
<evidence type="ECO:0000256" key="9">
    <source>
        <dbReference type="SAM" id="Phobius"/>
    </source>
</evidence>
<evidence type="ECO:0000256" key="8">
    <source>
        <dbReference type="RuleBase" id="RU003346"/>
    </source>
</evidence>
<feature type="domain" description="Major facilitator superfamily (MFS) profile" evidence="10">
    <location>
        <begin position="21"/>
        <end position="465"/>
    </location>
</feature>
<sequence length="512" mass="55916">MGFMLKKPADEVGKSGPAIIVGLFVAFGGVLFGYDTGTISGILAMDFFKNQFARHWDADGKPYLTSTETSLIVSILSAGTFFGALGASFLADTIGRRFGLIISCLVFCVGVALQTAASEQNLFVAGRAVAGFGVGLLSAIVPLYQSESAPKWIRGTIVGCYQWAITLGLFLASCANQGSMNRNDTGSYRIPIAIQFLWALILIIGMAILPETPRFLIMRDRYDDALKSLSRLRKVPIESPALVAELEEIQNNYNYERSLGKGSFADCFRSGMRKRLFTGCCIHALQQLTGINFIFYYGTHFFQQSGIKNAFTIALITNLVNICSTVPGLWLVEKAGRRALLLWGAVGMCVFHFIVAIVGVAATSDVANNVLIAFVCLFIAFFAASWGPTAWVVTGEIFPLKIRAKGLSMAVATNWLFNWALAYATPYLVDEGPGNAALGSNVFFIWGGATFLCVLFVYFLVYETKGLSLEEVDELYQSVPSARASLGWTPREDYRETMEKGKFDAQHAEKSN</sequence>
<evidence type="ECO:0000256" key="1">
    <source>
        <dbReference type="ARBA" id="ARBA00004141"/>
    </source>
</evidence>
<feature type="transmembrane region" description="Helical" evidence="9">
    <location>
        <begin position="190"/>
        <end position="209"/>
    </location>
</feature>
<dbReference type="NCBIfam" id="TIGR00879">
    <property type="entry name" value="SP"/>
    <property type="match status" value="1"/>
</dbReference>
<dbReference type="eggNOG" id="KOG0254">
    <property type="taxonomic scope" value="Eukaryota"/>
</dbReference>
<dbReference type="OMA" id="GCYRIPV"/>
<name>U4L962_PYROM</name>
<keyword evidence="6 9" id="KW-0472">Membrane</keyword>
<evidence type="ECO:0000313" key="11">
    <source>
        <dbReference type="EMBL" id="CCX10106.1"/>
    </source>
</evidence>
<dbReference type="PRINTS" id="PR00171">
    <property type="entry name" value="SUGRTRNSPORT"/>
</dbReference>
<feature type="transmembrane region" description="Helical" evidence="9">
    <location>
        <begin position="12"/>
        <end position="34"/>
    </location>
</feature>
<evidence type="ECO:0000256" key="3">
    <source>
        <dbReference type="ARBA" id="ARBA00022448"/>
    </source>
</evidence>
<dbReference type="SUPFAM" id="SSF103473">
    <property type="entry name" value="MFS general substrate transporter"/>
    <property type="match status" value="1"/>
</dbReference>
<feature type="transmembrane region" description="Helical" evidence="9">
    <location>
        <begin position="406"/>
        <end position="429"/>
    </location>
</feature>
<dbReference type="InterPro" id="IPR005828">
    <property type="entry name" value="MFS_sugar_transport-like"/>
</dbReference>
<keyword evidence="3 8" id="KW-0813">Transport</keyword>
<dbReference type="GO" id="GO:0005886">
    <property type="term" value="C:plasma membrane"/>
    <property type="evidence" value="ECO:0007669"/>
    <property type="project" value="UniProtKB-ARBA"/>
</dbReference>
<dbReference type="PROSITE" id="PS00217">
    <property type="entry name" value="SUGAR_TRANSPORT_2"/>
    <property type="match status" value="1"/>
</dbReference>
<dbReference type="InterPro" id="IPR005829">
    <property type="entry name" value="Sugar_transporter_CS"/>
</dbReference>
<proteinExistence type="inferred from homology"/>
<protein>
    <submittedName>
        <fullName evidence="11">Similar to Probable glucose transporter rco-3 acc. no. Q92253</fullName>
    </submittedName>
</protein>
<feature type="transmembrane region" description="Helical" evidence="9">
    <location>
        <begin position="156"/>
        <end position="178"/>
    </location>
</feature>
<dbReference type="GO" id="GO:0005536">
    <property type="term" value="F:D-glucose binding"/>
    <property type="evidence" value="ECO:0007669"/>
    <property type="project" value="UniProtKB-ARBA"/>
</dbReference>
<feature type="transmembrane region" description="Helical" evidence="9">
    <location>
        <begin position="310"/>
        <end position="332"/>
    </location>
</feature>
<dbReference type="GO" id="GO:0010255">
    <property type="term" value="P:glucose mediated signaling pathway"/>
    <property type="evidence" value="ECO:0007669"/>
    <property type="project" value="UniProtKB-ARBA"/>
</dbReference>
<dbReference type="PANTHER" id="PTHR48022:SF17">
    <property type="entry name" value="HEXOSE TRANSPORTER"/>
    <property type="match status" value="1"/>
</dbReference>
<keyword evidence="5 9" id="KW-1133">Transmembrane helix</keyword>
<evidence type="ECO:0000259" key="10">
    <source>
        <dbReference type="PROSITE" id="PS50850"/>
    </source>
</evidence>
<feature type="transmembrane region" description="Helical" evidence="9">
    <location>
        <begin position="370"/>
        <end position="394"/>
    </location>
</feature>
<evidence type="ECO:0000313" key="12">
    <source>
        <dbReference type="Proteomes" id="UP000018144"/>
    </source>
</evidence>
<feature type="transmembrane region" description="Helical" evidence="9">
    <location>
        <begin position="276"/>
        <end position="298"/>
    </location>
</feature>
<dbReference type="InterPro" id="IPR050360">
    <property type="entry name" value="MFS_Sugar_Transporters"/>
</dbReference>
<accession>U4L962</accession>
<dbReference type="Gene3D" id="1.20.1250.20">
    <property type="entry name" value="MFS general substrate transporter like domains"/>
    <property type="match status" value="1"/>
</dbReference>
<dbReference type="Pfam" id="PF00083">
    <property type="entry name" value="Sugar_tr"/>
    <property type="match status" value="1"/>
</dbReference>
<comment type="similarity">
    <text evidence="2 8">Belongs to the major facilitator superfamily. Sugar transporter (TC 2.A.1.1) family.</text>
</comment>
<evidence type="ECO:0000256" key="6">
    <source>
        <dbReference type="ARBA" id="ARBA00023136"/>
    </source>
</evidence>
<feature type="transmembrane region" description="Helical" evidence="9">
    <location>
        <begin position="71"/>
        <end position="91"/>
    </location>
</feature>
<gene>
    <name evidence="11" type="ORF">PCON_09699</name>
</gene>
<feature type="transmembrane region" description="Helical" evidence="9">
    <location>
        <begin position="123"/>
        <end position="144"/>
    </location>
</feature>